<reference evidence="2 3" key="1">
    <citation type="submission" date="2021-06" db="EMBL/GenBank/DDBJ databases">
        <authorList>
            <person name="Palmer J.M."/>
        </authorList>
    </citation>
    <scope>NUCLEOTIDE SEQUENCE [LARGE SCALE GENOMIC DNA]</scope>
    <source>
        <strain evidence="2 3">XC_2019</strain>
        <tissue evidence="2">Muscle</tissue>
    </source>
</reference>
<dbReference type="Proteomes" id="UP001434883">
    <property type="component" value="Unassembled WGS sequence"/>
</dbReference>
<evidence type="ECO:0000256" key="1">
    <source>
        <dbReference type="SAM" id="Phobius"/>
    </source>
</evidence>
<protein>
    <submittedName>
        <fullName evidence="2">Uncharacterized protein</fullName>
    </submittedName>
</protein>
<keyword evidence="3" id="KW-1185">Reference proteome</keyword>
<proteinExistence type="predicted"/>
<feature type="transmembrane region" description="Helical" evidence="1">
    <location>
        <begin position="6"/>
        <end position="27"/>
    </location>
</feature>
<gene>
    <name evidence="2" type="ORF">XENOCAPTIV_030412</name>
</gene>
<evidence type="ECO:0000313" key="3">
    <source>
        <dbReference type="Proteomes" id="UP001434883"/>
    </source>
</evidence>
<comment type="caution">
    <text evidence="2">The sequence shown here is derived from an EMBL/GenBank/DDBJ whole genome shotgun (WGS) entry which is preliminary data.</text>
</comment>
<keyword evidence="1" id="KW-0812">Transmembrane</keyword>
<sequence>MYQEDLAVGTLAAQIFLPIILCLRFILLPFSELMLMFEYNCTLLFFQLIRLIPLCVLDVGEATTSALPPTLSLHYAFPYHHSLPFGFTSHFLLFMTLFITQLKFLTVCLTLDELSAFTPNGLSFSPCHLTKL</sequence>
<keyword evidence="1" id="KW-1133">Transmembrane helix</keyword>
<keyword evidence="1" id="KW-0472">Membrane</keyword>
<feature type="transmembrane region" description="Helical" evidence="1">
    <location>
        <begin position="39"/>
        <end position="59"/>
    </location>
</feature>
<evidence type="ECO:0000313" key="2">
    <source>
        <dbReference type="EMBL" id="MEQ2205232.1"/>
    </source>
</evidence>
<name>A0ABV0RAQ6_9TELE</name>
<organism evidence="2 3">
    <name type="scientific">Xenoophorus captivus</name>
    <dbReference type="NCBI Taxonomy" id="1517983"/>
    <lineage>
        <taxon>Eukaryota</taxon>
        <taxon>Metazoa</taxon>
        <taxon>Chordata</taxon>
        <taxon>Craniata</taxon>
        <taxon>Vertebrata</taxon>
        <taxon>Euteleostomi</taxon>
        <taxon>Actinopterygii</taxon>
        <taxon>Neopterygii</taxon>
        <taxon>Teleostei</taxon>
        <taxon>Neoteleostei</taxon>
        <taxon>Acanthomorphata</taxon>
        <taxon>Ovalentaria</taxon>
        <taxon>Atherinomorphae</taxon>
        <taxon>Cyprinodontiformes</taxon>
        <taxon>Goodeidae</taxon>
        <taxon>Xenoophorus</taxon>
    </lineage>
</organism>
<accession>A0ABV0RAQ6</accession>
<dbReference type="EMBL" id="JAHRIN010042020">
    <property type="protein sequence ID" value="MEQ2205232.1"/>
    <property type="molecule type" value="Genomic_DNA"/>
</dbReference>
<feature type="transmembrane region" description="Helical" evidence="1">
    <location>
        <begin position="79"/>
        <end position="99"/>
    </location>
</feature>